<feature type="compositionally biased region" description="Polar residues" evidence="1">
    <location>
        <begin position="362"/>
        <end position="379"/>
    </location>
</feature>
<dbReference type="PANTHER" id="PTHR37028:SF4">
    <property type="entry name" value="ALMS MOTIF DOMAIN-CONTAINING PROTEIN"/>
    <property type="match status" value="1"/>
</dbReference>
<protein>
    <submittedName>
        <fullName evidence="2">Uncharacterized protein</fullName>
    </submittedName>
</protein>
<dbReference type="PANTHER" id="PTHR37028">
    <property type="entry name" value="UNNAMED PRODUCT-RELATED"/>
    <property type="match status" value="1"/>
</dbReference>
<sequence length="805" mass="90759">MEYLDEVEADIALCEEFLARDAGASRDGEDSTRPSANNAREPAGRHTSGGSGSAARRRLTDERRKEILMRLITEKRAHTTPGGQGADDARQQRHARVQELLKEREEKLRAAAQGDESAAGGAYETPGETPGGGARRDRWAVLDGLYAGASDGGGPYEFDPALLYTPVEDSSFTLDGSESLRGAAGADGSPTEQGGGRLPACRHGRGSFVRGALARPQVPTLADMGPNKLTRKPEEHRGPEAAPEPAERGGHRSQDDVRRACEERPTLRTGNQRPARRNSRAAVAAEVEAKRASELTFRPRVNRHRSAKDRGSSLEDRIEALSRPKSAYWEKNAQKRAEYEKEAIQECSFAPKVGRGPKTRKSLSSSNVIERLTGENQQKAQKRIEAKLELERAELKECSFKPKTSDAMLRKEEYRPIHERIGDIQRAKHEKLNRAKIEQEADTGLLFRPKINQRSARMAQRRPASAEPASSPGGRPPGAAPAGPCESEFTFAPRINPRSERIVQEAAKQGGGAGSFLERQRQYQRQRMERKQQMEETPGDGDCTFQPQICRGSSLVLSRQHAAHVGESDGEKWVRLSFLDQQRKEAEAMLDEEHYKECTFKPSINERSRRMARARPLTEIASNEHVRRAKERAEQKAAAEFQQQCTFKPKLIRRSSSACVPTENALNVAGADPSELVQRITEYQRMKELQREEIRLARESEELLQCTFTPQVNSWVPERQGKDVPVVVRGLQRHMELQEQARRQKDEQAKIEAEKFHQVPQARLFVLLFPPRFHFFVSYPHRWWKIDLARQQPLYRLPDERFRNV</sequence>
<feature type="compositionally biased region" description="Basic and acidic residues" evidence="1">
    <location>
        <begin position="518"/>
        <end position="534"/>
    </location>
</feature>
<name>A0A061RI04_9CHLO</name>
<feature type="region of interest" description="Disordered" evidence="1">
    <location>
        <begin position="22"/>
        <end position="136"/>
    </location>
</feature>
<feature type="compositionally biased region" description="Basic and acidic residues" evidence="1">
    <location>
        <begin position="231"/>
        <end position="266"/>
    </location>
</feature>
<feature type="region of interest" description="Disordered" evidence="1">
    <location>
        <begin position="444"/>
        <end position="490"/>
    </location>
</feature>
<feature type="region of interest" description="Disordered" evidence="1">
    <location>
        <begin position="171"/>
        <end position="318"/>
    </location>
</feature>
<feature type="compositionally biased region" description="Basic and acidic residues" evidence="1">
    <location>
        <begin position="58"/>
        <end position="77"/>
    </location>
</feature>
<feature type="unsure residue" description="I or L" evidence="2">
    <location>
        <position position="108"/>
    </location>
</feature>
<reference evidence="2" key="1">
    <citation type="submission" date="2014-05" db="EMBL/GenBank/DDBJ databases">
        <title>The transcriptome of the halophilic microalga Tetraselmis sp. GSL018 isolated from the Great Salt Lake, Utah.</title>
        <authorList>
            <person name="Jinkerson R.E."/>
            <person name="D'Adamo S."/>
            <person name="Posewitz M.C."/>
        </authorList>
    </citation>
    <scope>NUCLEOTIDE SEQUENCE</scope>
    <source>
        <strain evidence="2">GSL018</strain>
    </source>
</reference>
<proteinExistence type="predicted"/>
<feature type="compositionally biased region" description="Basic and acidic residues" evidence="1">
    <location>
        <begin position="22"/>
        <end position="32"/>
    </location>
</feature>
<feature type="compositionally biased region" description="Basic and acidic residues" evidence="1">
    <location>
        <begin position="308"/>
        <end position="318"/>
    </location>
</feature>
<organism evidence="2">
    <name type="scientific">Tetraselmis sp. GSL018</name>
    <dbReference type="NCBI Taxonomy" id="582737"/>
    <lineage>
        <taxon>Eukaryota</taxon>
        <taxon>Viridiplantae</taxon>
        <taxon>Chlorophyta</taxon>
        <taxon>core chlorophytes</taxon>
        <taxon>Chlorodendrophyceae</taxon>
        <taxon>Chlorodendrales</taxon>
        <taxon>Chlorodendraceae</taxon>
        <taxon>Tetraselmis</taxon>
    </lineage>
</organism>
<dbReference type="AlphaFoldDB" id="A0A061RI04"/>
<evidence type="ECO:0000256" key="1">
    <source>
        <dbReference type="SAM" id="MobiDB-lite"/>
    </source>
</evidence>
<feature type="compositionally biased region" description="Basic and acidic residues" evidence="1">
    <location>
        <begin position="87"/>
        <end position="109"/>
    </location>
</feature>
<feature type="region of interest" description="Disordered" evidence="1">
    <location>
        <begin position="350"/>
        <end position="380"/>
    </location>
</feature>
<accession>A0A061RI04</accession>
<gene>
    <name evidence="2" type="ORF">TSPGSL018_4473</name>
</gene>
<feature type="region of interest" description="Disordered" evidence="1">
    <location>
        <begin position="505"/>
        <end position="545"/>
    </location>
</feature>
<evidence type="ECO:0000313" key="2">
    <source>
        <dbReference type="EMBL" id="JAC70295.1"/>
    </source>
</evidence>
<feature type="compositionally biased region" description="Low complexity" evidence="1">
    <location>
        <begin position="461"/>
        <end position="473"/>
    </location>
</feature>
<dbReference type="EMBL" id="GBEZ01015908">
    <property type="protein sequence ID" value="JAC70295.1"/>
    <property type="molecule type" value="Transcribed_RNA"/>
</dbReference>